<organism evidence="3 4">
    <name type="scientific">Komagataella pastoris</name>
    <name type="common">Yeast</name>
    <name type="synonym">Pichia pastoris</name>
    <dbReference type="NCBI Taxonomy" id="4922"/>
    <lineage>
        <taxon>Eukaryota</taxon>
        <taxon>Fungi</taxon>
        <taxon>Dikarya</taxon>
        <taxon>Ascomycota</taxon>
        <taxon>Saccharomycotina</taxon>
        <taxon>Pichiomycetes</taxon>
        <taxon>Pichiales</taxon>
        <taxon>Pichiaceae</taxon>
        <taxon>Komagataella</taxon>
    </lineage>
</organism>
<protein>
    <submittedName>
        <fullName evidence="3">BA75_01118T0</fullName>
    </submittedName>
</protein>
<dbReference type="OrthoDB" id="5553410at2759"/>
<keyword evidence="4" id="KW-1185">Reference proteome</keyword>
<dbReference type="Gene3D" id="3.20.180.10">
    <property type="entry name" value="PNP-oxidase-like"/>
    <property type="match status" value="1"/>
</dbReference>
<dbReference type="PANTHER" id="PTHR37783">
    <property type="entry name" value="MEMBRANE PROTEIN, PUTATIVE (AFU_ORTHOLOGUE AFUA_1G04315)-RELATED"/>
    <property type="match status" value="1"/>
</dbReference>
<keyword evidence="1" id="KW-0472">Membrane</keyword>
<dbReference type="Proteomes" id="UP000094565">
    <property type="component" value="Chromosome 1"/>
</dbReference>
<evidence type="ECO:0000259" key="2">
    <source>
        <dbReference type="Pfam" id="PF10615"/>
    </source>
</evidence>
<dbReference type="PANTHER" id="PTHR37783:SF1">
    <property type="entry name" value="MEMBRANE PROTEIN, PUTATIVE (AFU_ORTHOLOGUE AFUA_1G04315)-RELATED"/>
    <property type="match status" value="1"/>
</dbReference>
<accession>A0A1B2J740</accession>
<evidence type="ECO:0000256" key="1">
    <source>
        <dbReference type="SAM" id="Phobius"/>
    </source>
</evidence>
<dbReference type="InterPro" id="IPR019595">
    <property type="entry name" value="DUF2470"/>
</dbReference>
<dbReference type="InterPro" id="IPR037119">
    <property type="entry name" value="Haem_oxidase_HugZ-like_sf"/>
</dbReference>
<dbReference type="EMBL" id="CP014584">
    <property type="protein sequence ID" value="ANZ73787.1"/>
    <property type="molecule type" value="Genomic_DNA"/>
</dbReference>
<gene>
    <name evidence="3" type="primary">YDR476C</name>
    <name evidence="3" type="ORF">ATY40_BA7501118</name>
</gene>
<dbReference type="Pfam" id="PF10615">
    <property type="entry name" value="DUF2470"/>
    <property type="match status" value="1"/>
</dbReference>
<dbReference type="AlphaFoldDB" id="A0A1B2J740"/>
<evidence type="ECO:0000313" key="3">
    <source>
        <dbReference type="EMBL" id="ANZ73787.1"/>
    </source>
</evidence>
<feature type="transmembrane region" description="Helical" evidence="1">
    <location>
        <begin position="155"/>
        <end position="176"/>
    </location>
</feature>
<sequence length="214" mass="24651">MAEVQARIVAHMNKDHRIALEDYLSVYGNIAIDDKIANITMKDIELDNITLSFNHFDIEFPIIKPIPIDPPMKDIREARIKLTEMAKYCASKRGFSHFQVAETGYPASWGDFTILGALLILLMGFFSPSTLFNVILPALHCPPALVSFLDASTKSILICTILIHLIEIQFVLNPLLKKYRVPFDYKLEWWLLTFIDGYFTIRRFKNIVAKYEEH</sequence>
<feature type="domain" description="DUF2470" evidence="2">
    <location>
        <begin position="5"/>
        <end position="85"/>
    </location>
</feature>
<name>A0A1B2J740_PICPA</name>
<keyword evidence="1" id="KW-1133">Transmembrane helix</keyword>
<feature type="transmembrane region" description="Helical" evidence="1">
    <location>
        <begin position="112"/>
        <end position="135"/>
    </location>
</feature>
<keyword evidence="1" id="KW-0812">Transmembrane</keyword>
<evidence type="ECO:0000313" key="4">
    <source>
        <dbReference type="Proteomes" id="UP000094565"/>
    </source>
</evidence>
<proteinExistence type="predicted"/>
<reference evidence="3 4" key="1">
    <citation type="submission" date="2016-02" db="EMBL/GenBank/DDBJ databases">
        <title>Comparative genomic and transcriptomic foundation for Pichia pastoris.</title>
        <authorList>
            <person name="Love K.R."/>
            <person name="Shah K.A."/>
            <person name="Whittaker C.A."/>
            <person name="Wu J."/>
            <person name="Bartlett M.C."/>
            <person name="Ma D."/>
            <person name="Leeson R.L."/>
            <person name="Priest M."/>
            <person name="Young S.K."/>
            <person name="Love J.C."/>
        </authorList>
    </citation>
    <scope>NUCLEOTIDE SEQUENCE [LARGE SCALE GENOMIC DNA]</scope>
    <source>
        <strain evidence="3 4">ATCC 28485</strain>
    </source>
</reference>